<dbReference type="Proteomes" id="UP001140091">
    <property type="component" value="Unassembled WGS sequence"/>
</dbReference>
<organism evidence="1 2">
    <name type="scientific">Candolleomyces eurysporus</name>
    <dbReference type="NCBI Taxonomy" id="2828524"/>
    <lineage>
        <taxon>Eukaryota</taxon>
        <taxon>Fungi</taxon>
        <taxon>Dikarya</taxon>
        <taxon>Basidiomycota</taxon>
        <taxon>Agaricomycotina</taxon>
        <taxon>Agaricomycetes</taxon>
        <taxon>Agaricomycetidae</taxon>
        <taxon>Agaricales</taxon>
        <taxon>Agaricineae</taxon>
        <taxon>Psathyrellaceae</taxon>
        <taxon>Candolleomyces</taxon>
    </lineage>
</organism>
<comment type="caution">
    <text evidence="1">The sequence shown here is derived from an EMBL/GenBank/DDBJ whole genome shotgun (WGS) entry which is preliminary data.</text>
</comment>
<gene>
    <name evidence="1" type="ORF">H1R20_g7348</name>
</gene>
<dbReference type="OrthoDB" id="2963168at2759"/>
<dbReference type="AlphaFoldDB" id="A0A9W8J7C5"/>
<proteinExistence type="predicted"/>
<accession>A0A9W8J7C5</accession>
<feature type="non-terminal residue" evidence="1">
    <location>
        <position position="1"/>
    </location>
</feature>
<sequence>MDTPFETGPLWMGLGCPISRPPTAREDPLTSSSTCSFASGSTLRIRSSGTPELSFSTRRRSGSQLDCERLRNQARLTIATGLVASPHPATTPRPLRLIVHPTNPHHLKPWLNFIVYNAHGPTVDLKMTHLEIAEMHARLERAMVVFADLRFRELVKALDQTSLAYHPAHLDPASLACFIEGEAQYLILTSQCASLVHSFSETDRRNYSSLKDDEDMFHFTCFNAEDPHDLTVGPINRQLSWSVYSSHPAVADSATNYSKSDSLELTDLYTHPCSLEVSSAASIQGSVLSDSGTIIQYTDQDEILESCEWTNLPQNAATSNMAEIYTQFVCPGVG</sequence>
<reference evidence="1" key="1">
    <citation type="submission" date="2022-06" db="EMBL/GenBank/DDBJ databases">
        <title>Genome Sequence of Candolleomyces eurysporus.</title>
        <authorList>
            <person name="Buettner E."/>
        </authorList>
    </citation>
    <scope>NUCLEOTIDE SEQUENCE</scope>
    <source>
        <strain evidence="1">VTCC 930004</strain>
    </source>
</reference>
<evidence type="ECO:0000313" key="1">
    <source>
        <dbReference type="EMBL" id="KAJ2929776.1"/>
    </source>
</evidence>
<name>A0A9W8J7C5_9AGAR</name>
<evidence type="ECO:0000313" key="2">
    <source>
        <dbReference type="Proteomes" id="UP001140091"/>
    </source>
</evidence>
<protein>
    <submittedName>
        <fullName evidence="1">Uncharacterized protein</fullName>
    </submittedName>
</protein>
<dbReference type="EMBL" id="JANBPK010000859">
    <property type="protein sequence ID" value="KAJ2929776.1"/>
    <property type="molecule type" value="Genomic_DNA"/>
</dbReference>
<keyword evidence="2" id="KW-1185">Reference proteome</keyword>